<keyword evidence="8 10" id="KW-0460">Magnesium</keyword>
<dbReference type="EC" id="2.7.7.24" evidence="3 10"/>
<evidence type="ECO:0000313" key="13">
    <source>
        <dbReference type="Proteomes" id="UP000216024"/>
    </source>
</evidence>
<evidence type="ECO:0000256" key="4">
    <source>
        <dbReference type="ARBA" id="ARBA00017654"/>
    </source>
</evidence>
<dbReference type="SUPFAM" id="SSF53448">
    <property type="entry name" value="Nucleotide-diphospho-sugar transferases"/>
    <property type="match status" value="1"/>
</dbReference>
<evidence type="ECO:0000256" key="1">
    <source>
        <dbReference type="ARBA" id="ARBA00001946"/>
    </source>
</evidence>
<dbReference type="NCBIfam" id="TIGR01207">
    <property type="entry name" value="rmlA"/>
    <property type="match status" value="1"/>
</dbReference>
<comment type="caution">
    <text evidence="12">The sequence shown here is derived from an EMBL/GenBank/DDBJ whole genome shotgun (WGS) entry which is preliminary data.</text>
</comment>
<dbReference type="InterPro" id="IPR029044">
    <property type="entry name" value="Nucleotide-diphossugar_trans"/>
</dbReference>
<dbReference type="Proteomes" id="UP000216024">
    <property type="component" value="Unassembled WGS sequence"/>
</dbReference>
<dbReference type="PANTHER" id="PTHR43532:SF1">
    <property type="entry name" value="GLUCOSE-1-PHOSPHATE THYMIDYLYLTRANSFERASE 1"/>
    <property type="match status" value="1"/>
</dbReference>
<evidence type="ECO:0000256" key="7">
    <source>
        <dbReference type="ARBA" id="ARBA00022723"/>
    </source>
</evidence>
<evidence type="ECO:0000256" key="5">
    <source>
        <dbReference type="ARBA" id="ARBA00022679"/>
    </source>
</evidence>
<accession>A0A267MMA3</accession>
<keyword evidence="13" id="KW-1185">Reference proteome</keyword>
<comment type="catalytic activity">
    <reaction evidence="9 10">
        <text>dTTP + alpha-D-glucose 1-phosphate + H(+) = dTDP-alpha-D-glucose + diphosphate</text>
        <dbReference type="Rhea" id="RHEA:15225"/>
        <dbReference type="ChEBI" id="CHEBI:15378"/>
        <dbReference type="ChEBI" id="CHEBI:33019"/>
        <dbReference type="ChEBI" id="CHEBI:37568"/>
        <dbReference type="ChEBI" id="CHEBI:57477"/>
        <dbReference type="ChEBI" id="CHEBI:58601"/>
        <dbReference type="EC" id="2.7.7.24"/>
    </reaction>
</comment>
<dbReference type="Gene3D" id="3.90.550.10">
    <property type="entry name" value="Spore Coat Polysaccharide Biosynthesis Protein SpsA, Chain A"/>
    <property type="match status" value="1"/>
</dbReference>
<evidence type="ECO:0000313" key="12">
    <source>
        <dbReference type="EMBL" id="PAB60038.1"/>
    </source>
</evidence>
<dbReference type="GO" id="GO:0008879">
    <property type="term" value="F:glucose-1-phosphate thymidylyltransferase activity"/>
    <property type="evidence" value="ECO:0007669"/>
    <property type="project" value="UniProtKB-EC"/>
</dbReference>
<evidence type="ECO:0000256" key="8">
    <source>
        <dbReference type="ARBA" id="ARBA00022842"/>
    </source>
</evidence>
<evidence type="ECO:0000256" key="6">
    <source>
        <dbReference type="ARBA" id="ARBA00022695"/>
    </source>
</evidence>
<dbReference type="AlphaFoldDB" id="A0A267MMA3"/>
<reference evidence="12 13" key="1">
    <citation type="submission" date="2017-06" db="EMBL/GenBank/DDBJ databases">
        <title>Draft genome sequence of anaerobic fermentative bacterium Anaeromicrobium sediminis DY2726D isolated from West Pacific Ocean sediments.</title>
        <authorList>
            <person name="Zeng X."/>
        </authorList>
    </citation>
    <scope>NUCLEOTIDE SEQUENCE [LARGE SCALE GENOMIC DNA]</scope>
    <source>
        <strain evidence="12 13">DY2726D</strain>
    </source>
</reference>
<dbReference type="InterPro" id="IPR005907">
    <property type="entry name" value="G1P_thy_trans_s"/>
</dbReference>
<proteinExistence type="inferred from homology"/>
<dbReference type="Pfam" id="PF00483">
    <property type="entry name" value="NTP_transferase"/>
    <property type="match status" value="1"/>
</dbReference>
<feature type="domain" description="Nucleotidyl transferase" evidence="11">
    <location>
        <begin position="2"/>
        <end position="237"/>
    </location>
</feature>
<evidence type="ECO:0000259" key="11">
    <source>
        <dbReference type="Pfam" id="PF00483"/>
    </source>
</evidence>
<dbReference type="CDD" id="cd02538">
    <property type="entry name" value="G1P_TT_short"/>
    <property type="match status" value="1"/>
</dbReference>
<evidence type="ECO:0000256" key="9">
    <source>
        <dbReference type="ARBA" id="ARBA00049336"/>
    </source>
</evidence>
<evidence type="ECO:0000256" key="2">
    <source>
        <dbReference type="ARBA" id="ARBA00010480"/>
    </source>
</evidence>
<comment type="similarity">
    <text evidence="2 10">Belongs to the glucose-1-phosphate thymidylyltransferase family.</text>
</comment>
<dbReference type="FunFam" id="3.90.550.10:FF:000023">
    <property type="entry name" value="Glucose-1-phosphate thymidylyltransferase"/>
    <property type="match status" value="1"/>
</dbReference>
<dbReference type="EMBL" id="NIBG01000004">
    <property type="protein sequence ID" value="PAB60038.1"/>
    <property type="molecule type" value="Genomic_DNA"/>
</dbReference>
<evidence type="ECO:0000256" key="10">
    <source>
        <dbReference type="RuleBase" id="RU003706"/>
    </source>
</evidence>
<keyword evidence="6 10" id="KW-0548">Nucleotidyltransferase</keyword>
<dbReference type="OrthoDB" id="9803871at2"/>
<gene>
    <name evidence="12" type="primary">rfbA</name>
    <name evidence="12" type="ORF">CCE28_06590</name>
</gene>
<evidence type="ECO:0000256" key="3">
    <source>
        <dbReference type="ARBA" id="ARBA00012461"/>
    </source>
</evidence>
<keyword evidence="5 10" id="KW-0808">Transferase</keyword>
<keyword evidence="7 10" id="KW-0479">Metal-binding</keyword>
<comment type="cofactor">
    <cofactor evidence="1">
        <name>Mg(2+)</name>
        <dbReference type="ChEBI" id="CHEBI:18420"/>
    </cofactor>
</comment>
<dbReference type="GO" id="GO:0046872">
    <property type="term" value="F:metal ion binding"/>
    <property type="evidence" value="ECO:0007669"/>
    <property type="project" value="UniProtKB-KW"/>
</dbReference>
<organism evidence="12 13">
    <name type="scientific">Anaeromicrobium sediminis</name>
    <dbReference type="NCBI Taxonomy" id="1478221"/>
    <lineage>
        <taxon>Bacteria</taxon>
        <taxon>Bacillati</taxon>
        <taxon>Bacillota</taxon>
        <taxon>Clostridia</taxon>
        <taxon>Peptostreptococcales</taxon>
        <taxon>Thermotaleaceae</taxon>
        <taxon>Anaeromicrobium</taxon>
    </lineage>
</organism>
<dbReference type="RefSeq" id="WP_095132219.1">
    <property type="nucleotide sequence ID" value="NZ_NIBG01000004.1"/>
</dbReference>
<protein>
    <recommendedName>
        <fullName evidence="4 10">Glucose-1-phosphate thymidylyltransferase</fullName>
        <ecNumber evidence="3 10">2.7.7.24</ecNumber>
    </recommendedName>
</protein>
<dbReference type="PANTHER" id="PTHR43532">
    <property type="entry name" value="GLUCOSE-1-PHOSPHATE THYMIDYLYLTRANSFERASE"/>
    <property type="match status" value="1"/>
</dbReference>
<name>A0A267MMA3_9FIRM</name>
<comment type="function">
    <text evidence="10">Catalyzes the formation of dTDP-glucose, from dTTP and glucose 1-phosphate, as well as its pyrophosphorolysis.</text>
</comment>
<dbReference type="InterPro" id="IPR005835">
    <property type="entry name" value="NTP_transferase_dom"/>
</dbReference>
<sequence>MKGIILAGGHGTRLYPITKAISKQILPVYDKPMIYYPLSVLLLTKIREILIISTPRDLPLFKDLLGDGSQLGVSFTYLSQDEPRGIGDVFLIGKDFIGKDTVCLVLGDNIFHGRGFSSLLKDLANITEGAHIFGYQVDNPKDYGIVNLNDEGQVLSIEEKPSHPTSNFAIPGLYFYDNNVINIAKSIKPSSRGELEISHINNIYLRNNKLNINFLSRGFMWFDMGTNESLLQGSNFVYTVQKRQRLYVGCIEEIAYKNGYINRQQLHNLANAMINTEYGKYLLKL</sequence>